<comment type="caution">
    <text evidence="1">The sequence shown here is derived from an EMBL/GenBank/DDBJ whole genome shotgun (WGS) entry which is preliminary data.</text>
</comment>
<proteinExistence type="predicted"/>
<dbReference type="RefSeq" id="WP_202088521.1">
    <property type="nucleotide sequence ID" value="NZ_JAELVM010000001.1"/>
</dbReference>
<evidence type="ECO:0000313" key="1">
    <source>
        <dbReference type="EMBL" id="MBL1219375.1"/>
    </source>
</evidence>
<accession>A0ABS1Q9U6</accession>
<name>A0ABS1Q9U6_9FLAO</name>
<organism evidence="1 2">
    <name type="scientific">Chryseobacterium endalhagicum</name>
    <dbReference type="NCBI Taxonomy" id="2797638"/>
    <lineage>
        <taxon>Bacteria</taxon>
        <taxon>Pseudomonadati</taxon>
        <taxon>Bacteroidota</taxon>
        <taxon>Flavobacteriia</taxon>
        <taxon>Flavobacteriales</taxon>
        <taxon>Weeksellaceae</taxon>
        <taxon>Chryseobacterium group</taxon>
        <taxon>Chryseobacterium</taxon>
    </lineage>
</organism>
<gene>
    <name evidence="1" type="ORF">JET18_00875</name>
</gene>
<reference evidence="1 2" key="1">
    <citation type="submission" date="2020-12" db="EMBL/GenBank/DDBJ databases">
        <title>Chryseobacterium endoalhailicus sp. nov., isolated from seed of leguminous plant.</title>
        <authorList>
            <person name="Zhang X."/>
        </authorList>
    </citation>
    <scope>NUCLEOTIDE SEQUENCE [LARGE SCALE GENOMIC DNA]</scope>
    <source>
        <strain evidence="1 2">L7</strain>
    </source>
</reference>
<evidence type="ECO:0000313" key="2">
    <source>
        <dbReference type="Proteomes" id="UP000661696"/>
    </source>
</evidence>
<sequence length="420" mass="49276">MLDYIKIIIVDTLQINEVWNHSDLIYHSEHTYLNKSDGTLKKVGKKSYLNLNFTRYENRLEIDGSLHKLFNTGLHNANDFTVTDCINTINKFCMQFGVDPELCNVIGLEFGINVTAPNNVSDLVKWLRFHHRKQFVKFPKLEQCYFAGTDYFGVKAYNKTLQFPQYAEPNIFRFEGKTRQSKYLVLKGIKTLKDLTDPTIFRLLSDVILAEWGNVLIFDKRTKKGVKFCNTDFWLEILESNHRNTFIKSKKRYYKLLGRNGLQNLIYTVIDEKLKLLNECANSTISELGKLIKPETTNGVKPQKIGVHIPTIVKVENNRQPEPTVYRICLVTGLDISMQKKDSVFLCIAGLKYYRENEPAKYNLVERQYLTKKTKPLKWEEQLYYISHNIRNAYTNKIHNQKSFEKRNYSPNQLQFNFRT</sequence>
<keyword evidence="2" id="KW-1185">Reference proteome</keyword>
<protein>
    <submittedName>
        <fullName evidence="1">Uncharacterized protein</fullName>
    </submittedName>
</protein>
<dbReference type="Proteomes" id="UP000661696">
    <property type="component" value="Unassembled WGS sequence"/>
</dbReference>
<dbReference type="EMBL" id="JAELVM010000001">
    <property type="protein sequence ID" value="MBL1219375.1"/>
    <property type="molecule type" value="Genomic_DNA"/>
</dbReference>